<organism evidence="1">
    <name type="scientific">hydrothermal vent metagenome</name>
    <dbReference type="NCBI Taxonomy" id="652676"/>
    <lineage>
        <taxon>unclassified sequences</taxon>
        <taxon>metagenomes</taxon>
        <taxon>ecological metagenomes</taxon>
    </lineage>
</organism>
<gene>
    <name evidence="1" type="ORF">MNBD_GAMMA08-2018</name>
</gene>
<reference evidence="1" key="1">
    <citation type="submission" date="2018-06" db="EMBL/GenBank/DDBJ databases">
        <authorList>
            <person name="Zhirakovskaya E."/>
        </authorList>
    </citation>
    <scope>NUCLEOTIDE SEQUENCE</scope>
</reference>
<proteinExistence type="predicted"/>
<evidence type="ECO:0008006" key="2">
    <source>
        <dbReference type="Google" id="ProtNLM"/>
    </source>
</evidence>
<dbReference type="Gene3D" id="1.10.760.10">
    <property type="entry name" value="Cytochrome c-like domain"/>
    <property type="match status" value="1"/>
</dbReference>
<dbReference type="GO" id="GO:0020037">
    <property type="term" value="F:heme binding"/>
    <property type="evidence" value="ECO:0007669"/>
    <property type="project" value="InterPro"/>
</dbReference>
<dbReference type="GO" id="GO:0009055">
    <property type="term" value="F:electron transfer activity"/>
    <property type="evidence" value="ECO:0007669"/>
    <property type="project" value="InterPro"/>
</dbReference>
<accession>A0A3B0XJG8</accession>
<evidence type="ECO:0000313" key="1">
    <source>
        <dbReference type="EMBL" id="VAW63472.1"/>
    </source>
</evidence>
<protein>
    <recommendedName>
        <fullName evidence="2">Cytochrome c</fullName>
    </recommendedName>
</protein>
<dbReference type="SUPFAM" id="SSF46626">
    <property type="entry name" value="Cytochrome c"/>
    <property type="match status" value="1"/>
</dbReference>
<dbReference type="InterPro" id="IPR036909">
    <property type="entry name" value="Cyt_c-like_dom_sf"/>
</dbReference>
<dbReference type="AlphaFoldDB" id="A0A3B0XJG8"/>
<dbReference type="EMBL" id="UOFH01000252">
    <property type="protein sequence ID" value="VAW63472.1"/>
    <property type="molecule type" value="Genomic_DNA"/>
</dbReference>
<name>A0A3B0XJG8_9ZZZZ</name>
<sequence length="95" mass="10878">MKKTIYFTLLTSILSLSTSVYASDAKHHKGKDLHDKKCTSCHSDSVYSRKDRTVKTKAALEHQVNNCMKAAAKAEWTLPESTSVVEYLNERYYKF</sequence>